<feature type="compositionally biased region" description="Low complexity" evidence="1">
    <location>
        <begin position="399"/>
        <end position="428"/>
    </location>
</feature>
<feature type="region of interest" description="Disordered" evidence="1">
    <location>
        <begin position="399"/>
        <end position="429"/>
    </location>
</feature>
<dbReference type="EMBL" id="PUHW01000177">
    <property type="protein sequence ID" value="KAG0688154.1"/>
    <property type="molecule type" value="Genomic_DNA"/>
</dbReference>
<organism evidence="2 3">
    <name type="scientific">Pichia californica</name>
    <dbReference type="NCBI Taxonomy" id="460514"/>
    <lineage>
        <taxon>Eukaryota</taxon>
        <taxon>Fungi</taxon>
        <taxon>Dikarya</taxon>
        <taxon>Ascomycota</taxon>
        <taxon>Saccharomycotina</taxon>
        <taxon>Pichiomycetes</taxon>
        <taxon>Pichiales</taxon>
        <taxon>Pichiaceae</taxon>
        <taxon>Pichia</taxon>
    </lineage>
</organism>
<dbReference type="Pfam" id="PF08616">
    <property type="entry name" value="SPA"/>
    <property type="match status" value="1"/>
</dbReference>
<evidence type="ECO:0000313" key="3">
    <source>
        <dbReference type="Proteomes" id="UP000697127"/>
    </source>
</evidence>
<dbReference type="AlphaFoldDB" id="A0A9P6WJV0"/>
<dbReference type="Proteomes" id="UP000697127">
    <property type="component" value="Unassembled WGS sequence"/>
</dbReference>
<keyword evidence="3" id="KW-1185">Reference proteome</keyword>
<evidence type="ECO:0000313" key="2">
    <source>
        <dbReference type="EMBL" id="KAG0688154.1"/>
    </source>
</evidence>
<evidence type="ECO:0000256" key="1">
    <source>
        <dbReference type="SAM" id="MobiDB-lite"/>
    </source>
</evidence>
<gene>
    <name evidence="2" type="ORF">C6P40_001330</name>
</gene>
<dbReference type="GO" id="GO:0005886">
    <property type="term" value="C:plasma membrane"/>
    <property type="evidence" value="ECO:0007669"/>
    <property type="project" value="TreeGrafter"/>
</dbReference>
<dbReference type="GO" id="GO:0005935">
    <property type="term" value="C:cellular bud neck"/>
    <property type="evidence" value="ECO:0007669"/>
    <property type="project" value="TreeGrafter"/>
</dbReference>
<protein>
    <recommendedName>
        <fullName evidence="4">UDENN domain-containing protein</fullName>
    </recommendedName>
</protein>
<dbReference type="PANTHER" id="PTHR28245:SF1">
    <property type="entry name" value="ARF3-INTERACTING PROTEIN 1"/>
    <property type="match status" value="1"/>
</dbReference>
<dbReference type="OrthoDB" id="66409at2759"/>
<dbReference type="GO" id="GO:0051666">
    <property type="term" value="P:actin cortical patch localization"/>
    <property type="evidence" value="ECO:0007669"/>
    <property type="project" value="TreeGrafter"/>
</dbReference>
<accession>A0A9P6WJV0</accession>
<dbReference type="GO" id="GO:0000282">
    <property type="term" value="P:cellular bud site selection"/>
    <property type="evidence" value="ECO:0007669"/>
    <property type="project" value="TreeGrafter"/>
</dbReference>
<proteinExistence type="predicted"/>
<dbReference type="InterPro" id="IPR052809">
    <property type="entry name" value="Actin_polarity_regulatory"/>
</dbReference>
<sequence>MAEIQNYSTVVDYIFTSTFDSNNGITVTHTSSKYNNSITDQLDSILDSIIPQNLHKFINEEHYTILPLFINEKNDTLTFNSDNNDTDNNSNSLTNCYLYTISFLKFSNDLNRNSKIMAISLVTKLSIFEVFKPLLYYLLHELYNPSFNLNLIDEIFKNLNNSHLNDLLNHFSHLNSASRFVLTRIQPDFTFNDSLKLPIQLKNIFTESDNLYKTSINLGNPKLNFPIQIPKSSIIASPLAMFGIDLKRNSNIKSLIQRLDKTILSNSNSNSNSRETCLTPYANIKPLHVLLNALILKKKIILYAHNTCYNTLTDFAETLYLIYNSGCYSNSSIYFNPIIDLSSLNLIKNKESYLIGTSNPMLMEKLDWNLFLNFDSNTLNVQIDENEIDLKYYLNKSNNSSPTSSNFNSNRSSIGTNINNNNNNNFLDSNDDSIKYDRRISSNSNYTSFSMTPTPSFASNVSSIDSFQADSRLPYWDPSCFPRLIPNDPKAEFFLKNETIKNIPNSDSKKSFDTINSNSNFQFSKFPNVGISNSLPRIDNALDSQISRLVKNHHDDETLFVLLTNYLRNLTTRILPAFYHFNTFLKIRDYKSYLLSNSHLIKKIHTNNNGLRDFEIDLDSMIRKFIKSNHLIQPFPLNYPFNSLHGFLDDSKIISQYTKIVLSNISLLRLSIHYNELIFKSIKTIPGFIFTWTGGEENTNDDEIDIRLDTHYLISILDRMIDGTSSESWQLNKYLLLQIFKALNSILKINETGSSGLNDVLVDLFIERRGDESFVKACGLNLSDIKNNQFNSNLKSSNSSSLSNNNLAHYKSESSFLEKLCRLSVSSNNVEFIRDVIKGSNEDIDLFSNSSNKRKLKDSSLTNKSTRILNDKKLKSDLSTQHCEDDELLSHVGTLGTQRFTKLILVSALYLSIRGPEDIVETKKGIRRKDLLLTEFKRFLSGVLNDQFFKEFVLVEMDDFVKLTVNDFIDYHM</sequence>
<evidence type="ECO:0008006" key="4">
    <source>
        <dbReference type="Google" id="ProtNLM"/>
    </source>
</evidence>
<reference evidence="2" key="1">
    <citation type="submission" date="2020-11" db="EMBL/GenBank/DDBJ databases">
        <title>Kefir isolates.</title>
        <authorList>
            <person name="Marcisauskas S."/>
            <person name="Kim Y."/>
            <person name="Blasche S."/>
        </authorList>
    </citation>
    <scope>NUCLEOTIDE SEQUENCE</scope>
    <source>
        <strain evidence="2">Olga-1</strain>
    </source>
</reference>
<name>A0A9P6WJV0_9ASCO</name>
<dbReference type="PANTHER" id="PTHR28245">
    <property type="entry name" value="ARF3-INTERACTING PROTEIN 1"/>
    <property type="match status" value="1"/>
</dbReference>
<comment type="caution">
    <text evidence="2">The sequence shown here is derived from an EMBL/GenBank/DDBJ whole genome shotgun (WGS) entry which is preliminary data.</text>
</comment>